<protein>
    <recommendedName>
        <fullName evidence="1">CHK kinase-like domain-containing protein</fullName>
    </recommendedName>
</protein>
<comment type="caution">
    <text evidence="2">The sequence shown here is derived from an EMBL/GenBank/DDBJ whole genome shotgun (WGS) entry which is preliminary data.</text>
</comment>
<dbReference type="STRING" id="543379.A0A232EK39"/>
<keyword evidence="3" id="KW-1185">Reference proteome</keyword>
<feature type="domain" description="CHK kinase-like" evidence="1">
    <location>
        <begin position="845"/>
        <end position="1029"/>
    </location>
</feature>
<dbReference type="PANTHER" id="PTHR11012:SF48">
    <property type="entry name" value="CHK KINASE-LIKE DOMAIN-CONTAINING PROTEIN-RELATED"/>
    <property type="match status" value="1"/>
</dbReference>
<dbReference type="SUPFAM" id="SSF56112">
    <property type="entry name" value="Protein kinase-like (PK-like)"/>
    <property type="match status" value="3"/>
</dbReference>
<evidence type="ECO:0000313" key="3">
    <source>
        <dbReference type="Proteomes" id="UP000215335"/>
    </source>
</evidence>
<dbReference type="Proteomes" id="UP000215335">
    <property type="component" value="Unassembled WGS sequence"/>
</dbReference>
<reference evidence="2 3" key="1">
    <citation type="journal article" date="2017" name="Curr. Biol.">
        <title>The Evolution of Venom by Co-option of Single-Copy Genes.</title>
        <authorList>
            <person name="Martinson E.O."/>
            <person name="Mrinalini"/>
            <person name="Kelkar Y.D."/>
            <person name="Chang C.H."/>
            <person name="Werren J.H."/>
        </authorList>
    </citation>
    <scope>NUCLEOTIDE SEQUENCE [LARGE SCALE GENOMIC DNA]</scope>
    <source>
        <strain evidence="2 3">Alberta</strain>
        <tissue evidence="2">Whole body</tissue>
    </source>
</reference>
<dbReference type="InterPro" id="IPR011009">
    <property type="entry name" value="Kinase-like_dom_sf"/>
</dbReference>
<dbReference type="InterPro" id="IPR015897">
    <property type="entry name" value="CHK_kinase-like"/>
</dbReference>
<dbReference type="EMBL" id="NNAY01003909">
    <property type="protein sequence ID" value="OXU18671.1"/>
    <property type="molecule type" value="Genomic_DNA"/>
</dbReference>
<dbReference type="SMART" id="SM00587">
    <property type="entry name" value="CHK"/>
    <property type="match status" value="2"/>
</dbReference>
<sequence>MAEFLLLTKEDVSTVVENSLGSAFKLIDHKITNFSDRILGFMGGHRLLSVRVREENSTNEETHSYFVKCLPPTNEEQSRVLQSVNFFYKEANFYSHILPELSASIGDHSWCPRSYLVKDSNLVVLENLATKNYVVKDKLLDIESLKSALVAMAKLHGSTVLAEKRLGKTFLELHPKALKESLCIDQGYAKEWYRTGVDVAAAVAEKLGLNATLIPKICARTFEALSTLKMRQNVICHGDAWSFNFMFKDSPLAPNCVMMDFQMIRYAPAVIDLAQFFYYTMRREFREKNEHKLLRHYYDEFAKILMIDEEVVVPSFSQILEEFELCRIVGVVSAVLQLPVSMVDDEIGADILSDEGGFARLVYLDRVDLVLDIMKKDSLYNDRIVESIMEMVKVVVKRTLGPSVRIINRNVRIYSTEKVGFLGDHKSLIVTVQKDGNIEQEIHTFFFLNCTLRYRRATCKAFYKETRFYKLIIPELLYGLKDTSWVAECYLVKTYCFSRITSLETPESISSEIRSDSVGETTWLHITVRKTSFGEIYSDQLQESLFVRKSKVYEWFSTSVNVLVAIAKQLKLDHTCILKVCDRIFELIKASKTRRNVICHGDCRSYNYLFDDSRPIPKCVIVDFQLVRYVPAMIDFMRDHDEEMDLPKLSDVLQEYEEMSAVGLIISALYSPINLMDTTLCADLTQNSDGFANKGTILCWILILEKDAFYKDVLNEIVIEMHHSSLVMSVLTPKDIKTVVTRALGPKVTIVSHRLEDFTKEKNGIFGTHQLLVVEVEDDGSYEKKTESFFVKTRPESALIMETLLDEETFLEEIHFFAQVHPLMMKDYQGERWSPRCFLANENVLVFEDLRVQGFTHRTENILDEQLLKSALSSLARFHASSLLAETRLGKSLKEVFPFAFGEKVYNNANKYGQTTPCGYETITLMAEKLGLNSGLVSRIHEKASNLVKPPIGKLNVLCHSDLWKNNVLFNDSVPAKCILVDFQLLRYASPVIDFCMLKYMFTTRMDLIGPAMDKDPVYREKLRVIIEELLEEAERVFG</sequence>
<dbReference type="PANTHER" id="PTHR11012">
    <property type="entry name" value="PROTEIN KINASE-LIKE DOMAIN-CONTAINING"/>
    <property type="match status" value="1"/>
</dbReference>
<dbReference type="AlphaFoldDB" id="A0A232EK39"/>
<proteinExistence type="predicted"/>
<evidence type="ECO:0000313" key="2">
    <source>
        <dbReference type="EMBL" id="OXU18671.1"/>
    </source>
</evidence>
<dbReference type="Pfam" id="PF02958">
    <property type="entry name" value="EcKL"/>
    <property type="match status" value="3"/>
</dbReference>
<name>A0A232EK39_9HYME</name>
<accession>A0A232EK39</accession>
<feature type="domain" description="CHK kinase-like" evidence="1">
    <location>
        <begin position="123"/>
        <end position="307"/>
    </location>
</feature>
<dbReference type="Gene3D" id="3.90.1200.10">
    <property type="match status" value="3"/>
</dbReference>
<evidence type="ECO:0000259" key="1">
    <source>
        <dbReference type="SMART" id="SM00587"/>
    </source>
</evidence>
<dbReference type="OrthoDB" id="190089at2759"/>
<organism evidence="2 3">
    <name type="scientific">Trichomalopsis sarcophagae</name>
    <dbReference type="NCBI Taxonomy" id="543379"/>
    <lineage>
        <taxon>Eukaryota</taxon>
        <taxon>Metazoa</taxon>
        <taxon>Ecdysozoa</taxon>
        <taxon>Arthropoda</taxon>
        <taxon>Hexapoda</taxon>
        <taxon>Insecta</taxon>
        <taxon>Pterygota</taxon>
        <taxon>Neoptera</taxon>
        <taxon>Endopterygota</taxon>
        <taxon>Hymenoptera</taxon>
        <taxon>Apocrita</taxon>
        <taxon>Proctotrupomorpha</taxon>
        <taxon>Chalcidoidea</taxon>
        <taxon>Pteromalidae</taxon>
        <taxon>Pteromalinae</taxon>
        <taxon>Trichomalopsis</taxon>
    </lineage>
</organism>
<dbReference type="InterPro" id="IPR004119">
    <property type="entry name" value="EcKL"/>
</dbReference>
<gene>
    <name evidence="2" type="ORF">TSAR_000123</name>
</gene>